<dbReference type="InterPro" id="IPR023271">
    <property type="entry name" value="Aquaporin-like"/>
</dbReference>
<feature type="transmembrane region" description="Helical" evidence="10">
    <location>
        <begin position="153"/>
        <end position="171"/>
    </location>
</feature>
<evidence type="ECO:0000313" key="11">
    <source>
        <dbReference type="Proteomes" id="UP000694845"/>
    </source>
</evidence>
<dbReference type="GeneID" id="110981797"/>
<evidence type="ECO:0000256" key="6">
    <source>
        <dbReference type="ARBA" id="ARBA00023136"/>
    </source>
</evidence>
<reference evidence="12" key="1">
    <citation type="submission" date="2025-08" db="UniProtKB">
        <authorList>
            <consortium name="RefSeq"/>
        </authorList>
    </citation>
    <scope>IDENTIFICATION</scope>
</reference>
<dbReference type="Gene3D" id="1.20.1080.10">
    <property type="entry name" value="Glycerol uptake facilitator protein"/>
    <property type="match status" value="1"/>
</dbReference>
<feature type="transmembrane region" description="Helical" evidence="10">
    <location>
        <begin position="53"/>
        <end position="74"/>
    </location>
</feature>
<dbReference type="AlphaFoldDB" id="A0A8B7YQ61"/>
<dbReference type="PANTHER" id="PTHR43829">
    <property type="entry name" value="AQUAPORIN OR AQUAGLYCEROPORIN RELATED"/>
    <property type="match status" value="1"/>
</dbReference>
<evidence type="ECO:0000256" key="4">
    <source>
        <dbReference type="ARBA" id="ARBA00022692"/>
    </source>
</evidence>
<evidence type="ECO:0000256" key="9">
    <source>
        <dbReference type="RuleBase" id="RU000477"/>
    </source>
</evidence>
<dbReference type="OrthoDB" id="3222at2759"/>
<organism evidence="11 12">
    <name type="scientific">Acanthaster planci</name>
    <name type="common">Crown-of-thorns starfish</name>
    <dbReference type="NCBI Taxonomy" id="133434"/>
    <lineage>
        <taxon>Eukaryota</taxon>
        <taxon>Metazoa</taxon>
        <taxon>Echinodermata</taxon>
        <taxon>Eleutherozoa</taxon>
        <taxon>Asterozoa</taxon>
        <taxon>Asteroidea</taxon>
        <taxon>Valvatacea</taxon>
        <taxon>Valvatida</taxon>
        <taxon>Acanthasteridae</taxon>
        <taxon>Acanthaster</taxon>
    </lineage>
</organism>
<comment type="similarity">
    <text evidence="2 9">Belongs to the MIP/aquaporin (TC 1.A.8) family.</text>
</comment>
<dbReference type="InterPro" id="IPR000425">
    <property type="entry name" value="MIP"/>
</dbReference>
<evidence type="ECO:0000256" key="10">
    <source>
        <dbReference type="SAM" id="Phobius"/>
    </source>
</evidence>
<dbReference type="KEGG" id="aplc:110981797"/>
<dbReference type="GO" id="GO:0015254">
    <property type="term" value="F:glycerol channel activity"/>
    <property type="evidence" value="ECO:0007669"/>
    <property type="project" value="TreeGrafter"/>
</dbReference>
<dbReference type="OMA" id="ILCVEAH"/>
<dbReference type="NCBIfam" id="TIGR00861">
    <property type="entry name" value="MIP"/>
    <property type="match status" value="1"/>
</dbReference>
<dbReference type="Proteomes" id="UP000694845">
    <property type="component" value="Unplaced"/>
</dbReference>
<dbReference type="InterPro" id="IPR022357">
    <property type="entry name" value="MIP_CS"/>
</dbReference>
<feature type="transmembrane region" description="Helical" evidence="10">
    <location>
        <begin position="183"/>
        <end position="206"/>
    </location>
</feature>
<dbReference type="FunFam" id="1.20.1080.10:FF:000005">
    <property type="entry name" value="Aquaporin 3"/>
    <property type="match status" value="1"/>
</dbReference>
<dbReference type="GO" id="GO:0015250">
    <property type="term" value="F:water channel activity"/>
    <property type="evidence" value="ECO:0007669"/>
    <property type="project" value="TreeGrafter"/>
</dbReference>
<keyword evidence="3 9" id="KW-0813">Transport</keyword>
<keyword evidence="4 9" id="KW-0812">Transmembrane</keyword>
<evidence type="ECO:0000313" key="12">
    <source>
        <dbReference type="RefSeq" id="XP_022095413.1"/>
    </source>
</evidence>
<accession>A0A8B7YQ61</accession>
<evidence type="ECO:0000256" key="1">
    <source>
        <dbReference type="ARBA" id="ARBA00004141"/>
    </source>
</evidence>
<comment type="catalytic activity">
    <reaction evidence="8">
        <text>glycerol(in) = glycerol(out)</text>
        <dbReference type="Rhea" id="RHEA:29675"/>
        <dbReference type="ChEBI" id="CHEBI:17754"/>
    </reaction>
</comment>
<dbReference type="CDD" id="cd00333">
    <property type="entry name" value="MIP"/>
    <property type="match status" value="1"/>
</dbReference>
<dbReference type="InterPro" id="IPR050363">
    <property type="entry name" value="MIP/Aquaporin"/>
</dbReference>
<feature type="transmembrane region" description="Helical" evidence="10">
    <location>
        <begin position="95"/>
        <end position="115"/>
    </location>
</feature>
<dbReference type="RefSeq" id="XP_022095413.1">
    <property type="nucleotide sequence ID" value="XM_022239721.1"/>
</dbReference>
<evidence type="ECO:0000256" key="5">
    <source>
        <dbReference type="ARBA" id="ARBA00022989"/>
    </source>
</evidence>
<dbReference type="PANTHER" id="PTHR43829:SF9">
    <property type="entry name" value="AQUAPORIN-9"/>
    <property type="match status" value="1"/>
</dbReference>
<dbReference type="Pfam" id="PF00230">
    <property type="entry name" value="MIP"/>
    <property type="match status" value="1"/>
</dbReference>
<keyword evidence="11" id="KW-1185">Reference proteome</keyword>
<name>A0A8B7YQ61_ACAPL</name>
<sequence length="293" mass="31461">MVWTRHLRIRNQWVREFLAEFLGTFILMVFGDGNVAQSVLSSSAAGEFLSINVGWWVAVTMGVYASAGVSGGHINPAVSLALAVVGKFSWIKLPMYVLAQFLGSFAASACLYGVYLDALNAYDGGNRTVIGPKGTAGIWATYPQDFLSLQGGLGDQIFATGLLLVCVLAITDKRNDGAPSGMAAIMVGLSVLGIGVSFGFNCGYAINPARDFPPRLFTYCAGWGVDVWVPNGMHWWWVPIVGPCIGAVLGALLYILCVEAHHTPEDELPITEGDAYAVSEDVVMKRREEDDSL</sequence>
<dbReference type="PRINTS" id="PR02019">
    <property type="entry name" value="AQUAPORIN7"/>
</dbReference>
<keyword evidence="6 10" id="KW-0472">Membrane</keyword>
<dbReference type="PRINTS" id="PR00783">
    <property type="entry name" value="MINTRINSICP"/>
</dbReference>
<evidence type="ECO:0000256" key="3">
    <source>
        <dbReference type="ARBA" id="ARBA00022448"/>
    </source>
</evidence>
<evidence type="ECO:0000256" key="8">
    <source>
        <dbReference type="ARBA" id="ARBA00049405"/>
    </source>
</evidence>
<feature type="transmembrane region" description="Helical" evidence="10">
    <location>
        <begin position="235"/>
        <end position="256"/>
    </location>
</feature>
<dbReference type="PROSITE" id="PS00221">
    <property type="entry name" value="MIP"/>
    <property type="match status" value="1"/>
</dbReference>
<protein>
    <submittedName>
        <fullName evidence="12">Aquaporin-7-like</fullName>
    </submittedName>
</protein>
<proteinExistence type="inferred from homology"/>
<comment type="subcellular location">
    <subcellularLocation>
        <location evidence="1">Membrane</location>
        <topology evidence="1">Multi-pass membrane protein</topology>
    </subcellularLocation>
</comment>
<dbReference type="GO" id="GO:0016323">
    <property type="term" value="C:basolateral plasma membrane"/>
    <property type="evidence" value="ECO:0007669"/>
    <property type="project" value="TreeGrafter"/>
</dbReference>
<evidence type="ECO:0000256" key="2">
    <source>
        <dbReference type="ARBA" id="ARBA00006175"/>
    </source>
</evidence>
<dbReference type="SUPFAM" id="SSF81338">
    <property type="entry name" value="Aquaporin-like"/>
    <property type="match status" value="1"/>
</dbReference>
<gene>
    <name evidence="12" type="primary">LOC110981797</name>
</gene>
<comment type="catalytic activity">
    <reaction evidence="7">
        <text>H2O(in) = H2O(out)</text>
        <dbReference type="Rhea" id="RHEA:29667"/>
        <dbReference type="ChEBI" id="CHEBI:15377"/>
    </reaction>
</comment>
<dbReference type="GO" id="GO:0015204">
    <property type="term" value="F:urea transmembrane transporter activity"/>
    <property type="evidence" value="ECO:0007669"/>
    <property type="project" value="TreeGrafter"/>
</dbReference>
<keyword evidence="5 10" id="KW-1133">Transmembrane helix</keyword>
<evidence type="ECO:0000256" key="7">
    <source>
        <dbReference type="ARBA" id="ARBA00034651"/>
    </source>
</evidence>